<accession>A0ABT9QCF5</accession>
<organism evidence="1 2">
    <name type="scientific">Streptosporangium lutulentum</name>
    <dbReference type="NCBI Taxonomy" id="1461250"/>
    <lineage>
        <taxon>Bacteria</taxon>
        <taxon>Bacillati</taxon>
        <taxon>Actinomycetota</taxon>
        <taxon>Actinomycetes</taxon>
        <taxon>Streptosporangiales</taxon>
        <taxon>Streptosporangiaceae</taxon>
        <taxon>Streptosporangium</taxon>
    </lineage>
</organism>
<comment type="caution">
    <text evidence="1">The sequence shown here is derived from an EMBL/GenBank/DDBJ whole genome shotgun (WGS) entry which is preliminary data.</text>
</comment>
<gene>
    <name evidence="1" type="ORF">J2853_002820</name>
</gene>
<reference evidence="1 2" key="1">
    <citation type="submission" date="2023-07" db="EMBL/GenBank/DDBJ databases">
        <title>Sequencing the genomes of 1000 actinobacteria strains.</title>
        <authorList>
            <person name="Klenk H.-P."/>
        </authorList>
    </citation>
    <scope>NUCLEOTIDE SEQUENCE [LARGE SCALE GENOMIC DNA]</scope>
    <source>
        <strain evidence="1 2">DSM 46740</strain>
    </source>
</reference>
<keyword evidence="2" id="KW-1185">Reference proteome</keyword>
<sequence length="75" mass="8240">MDEIRQGGEFKTKTRAELPVVDALPRNRVLVIDTDPQGQVAAPLKHSYDMAIIDVDPHGNIVPSFTTDIEPTPSD</sequence>
<evidence type="ECO:0000313" key="1">
    <source>
        <dbReference type="EMBL" id="MDP9843609.1"/>
    </source>
</evidence>
<name>A0ABT9QCF5_9ACTN</name>
<evidence type="ECO:0000313" key="2">
    <source>
        <dbReference type="Proteomes" id="UP001225356"/>
    </source>
</evidence>
<dbReference type="Proteomes" id="UP001225356">
    <property type="component" value="Unassembled WGS sequence"/>
</dbReference>
<protein>
    <submittedName>
        <fullName evidence="1">Cellulose biosynthesis protein BcsQ</fullName>
    </submittedName>
</protein>
<proteinExistence type="predicted"/>
<dbReference type="EMBL" id="JAUSQU010000001">
    <property type="protein sequence ID" value="MDP9843609.1"/>
    <property type="molecule type" value="Genomic_DNA"/>
</dbReference>
<dbReference type="RefSeq" id="WP_307557881.1">
    <property type="nucleotide sequence ID" value="NZ_JAUSQU010000001.1"/>
</dbReference>